<feature type="region of interest" description="Disordered" evidence="1">
    <location>
        <begin position="330"/>
        <end position="350"/>
    </location>
</feature>
<evidence type="ECO:0000313" key="2">
    <source>
        <dbReference type="EMBL" id="KAG7343361.1"/>
    </source>
</evidence>
<feature type="compositionally biased region" description="Low complexity" evidence="1">
    <location>
        <begin position="107"/>
        <end position="138"/>
    </location>
</feature>
<organism evidence="2 3">
    <name type="scientific">Nitzschia inconspicua</name>
    <dbReference type="NCBI Taxonomy" id="303405"/>
    <lineage>
        <taxon>Eukaryota</taxon>
        <taxon>Sar</taxon>
        <taxon>Stramenopiles</taxon>
        <taxon>Ochrophyta</taxon>
        <taxon>Bacillariophyta</taxon>
        <taxon>Bacillariophyceae</taxon>
        <taxon>Bacillariophycidae</taxon>
        <taxon>Bacillariales</taxon>
        <taxon>Bacillariaceae</taxon>
        <taxon>Nitzschia</taxon>
    </lineage>
</organism>
<dbReference type="AlphaFoldDB" id="A0A9K3PE41"/>
<dbReference type="OrthoDB" id="55798at2759"/>
<name>A0A9K3PE41_9STRA</name>
<accession>A0A9K3PE41</accession>
<sequence>MKEISTLPTTTQNGKETIAYRRRCVTTTGSSNHRIVRRRQRQGSTPITTKVISLPTDTVTDIPFQVPVSIPTDWLIHTSVVNLMKHLLYARGLFPMTMDQLLLDPEANDTTTTTSNATSPFHNSTRRSWSSSNSSSLRRSMRKAREQVQRLTTEWNSWHKMMISNGESCNGHAQQLAFVLISIGPSYTQSRELYVLDVQGLVGDVRTEAIMDGRVEGTLTRRLLGTLLNHDKSPLQDLPGQNSPSYRMWISFGIRSLSIIRTETGNMPSSMMLHQMDENCCPSICSSTIDGCNVRNLFAPLIGRRSFPIRAASQRSGCVCIRLNRPPNSRISNGNDSASTGQTENEHLHPSSDSIAWFSLPTSIKGFRQT</sequence>
<dbReference type="Proteomes" id="UP000693970">
    <property type="component" value="Unassembled WGS sequence"/>
</dbReference>
<reference evidence="2" key="2">
    <citation type="submission" date="2021-04" db="EMBL/GenBank/DDBJ databases">
        <authorList>
            <person name="Podell S."/>
        </authorList>
    </citation>
    <scope>NUCLEOTIDE SEQUENCE</scope>
    <source>
        <strain evidence="2">Hildebrandi</strain>
    </source>
</reference>
<protein>
    <submittedName>
        <fullName evidence="2">Uncharacterized protein</fullName>
    </submittedName>
</protein>
<proteinExistence type="predicted"/>
<keyword evidence="3" id="KW-1185">Reference proteome</keyword>
<evidence type="ECO:0000256" key="1">
    <source>
        <dbReference type="SAM" id="MobiDB-lite"/>
    </source>
</evidence>
<dbReference type="EMBL" id="JAGRRH010000024">
    <property type="protein sequence ID" value="KAG7343361.1"/>
    <property type="molecule type" value="Genomic_DNA"/>
</dbReference>
<feature type="region of interest" description="Disordered" evidence="1">
    <location>
        <begin position="107"/>
        <end position="145"/>
    </location>
</feature>
<feature type="compositionally biased region" description="Polar residues" evidence="1">
    <location>
        <begin position="330"/>
        <end position="343"/>
    </location>
</feature>
<gene>
    <name evidence="2" type="ORF">IV203_021306</name>
</gene>
<reference evidence="2" key="1">
    <citation type="journal article" date="2021" name="Sci. Rep.">
        <title>Diploid genomic architecture of Nitzschia inconspicua, an elite biomass production diatom.</title>
        <authorList>
            <person name="Oliver A."/>
            <person name="Podell S."/>
            <person name="Pinowska A."/>
            <person name="Traller J.C."/>
            <person name="Smith S.R."/>
            <person name="McClure R."/>
            <person name="Beliaev A."/>
            <person name="Bohutskyi P."/>
            <person name="Hill E.A."/>
            <person name="Rabines A."/>
            <person name="Zheng H."/>
            <person name="Allen L.Z."/>
            <person name="Kuo A."/>
            <person name="Grigoriev I.V."/>
            <person name="Allen A.E."/>
            <person name="Hazlebeck D."/>
            <person name="Allen E.E."/>
        </authorList>
    </citation>
    <scope>NUCLEOTIDE SEQUENCE</scope>
    <source>
        <strain evidence="2">Hildebrandi</strain>
    </source>
</reference>
<evidence type="ECO:0000313" key="3">
    <source>
        <dbReference type="Proteomes" id="UP000693970"/>
    </source>
</evidence>
<comment type="caution">
    <text evidence="2">The sequence shown here is derived from an EMBL/GenBank/DDBJ whole genome shotgun (WGS) entry which is preliminary data.</text>
</comment>